<evidence type="ECO:0000256" key="17">
    <source>
        <dbReference type="ARBA" id="ARBA00048611"/>
    </source>
</evidence>
<comment type="catalytic activity">
    <reaction evidence="14">
        <text>resolvin D1 + NAD(+) = 17-oxoresolvin D1 + NADH + H(+)</text>
        <dbReference type="Rhea" id="RHEA:50128"/>
        <dbReference type="ChEBI" id="CHEBI:15378"/>
        <dbReference type="ChEBI" id="CHEBI:57540"/>
        <dbReference type="ChEBI" id="CHEBI:57945"/>
        <dbReference type="ChEBI" id="CHEBI:132079"/>
        <dbReference type="ChEBI" id="CHEBI:132081"/>
    </reaction>
    <physiologicalReaction direction="left-to-right" evidence="14">
        <dbReference type="Rhea" id="RHEA:50129"/>
    </physiologicalReaction>
</comment>
<evidence type="ECO:0000256" key="5">
    <source>
        <dbReference type="ARBA" id="ARBA00040276"/>
    </source>
</evidence>
<dbReference type="EMBL" id="AMQN01035778">
    <property type="status" value="NOT_ANNOTATED_CDS"/>
    <property type="molecule type" value="Genomic_DNA"/>
</dbReference>
<evidence type="ECO:0000256" key="12">
    <source>
        <dbReference type="ARBA" id="ARBA00048140"/>
    </source>
</evidence>
<dbReference type="AlphaFoldDB" id="R7VLC8"/>
<evidence type="ECO:0000256" key="3">
    <source>
        <dbReference type="ARBA" id="ARBA00038968"/>
    </source>
</evidence>
<keyword evidence="24" id="KW-1185">Reference proteome</keyword>
<evidence type="ECO:0000313" key="22">
    <source>
        <dbReference type="EMBL" id="ELU17520.1"/>
    </source>
</evidence>
<evidence type="ECO:0000256" key="1">
    <source>
        <dbReference type="ARBA" id="ARBA00006484"/>
    </source>
</evidence>
<evidence type="ECO:0000256" key="13">
    <source>
        <dbReference type="ARBA" id="ARBA00048144"/>
    </source>
</evidence>
<evidence type="ECO:0000256" key="15">
    <source>
        <dbReference type="ARBA" id="ARBA00048393"/>
    </source>
</evidence>
<comment type="catalytic activity">
    <reaction evidence="10">
        <text>resolvin D1 + NAD(+) = 8-oxoresolvin D1 + NADH + H(+)</text>
        <dbReference type="Rhea" id="RHEA:50124"/>
        <dbReference type="ChEBI" id="CHEBI:15378"/>
        <dbReference type="ChEBI" id="CHEBI:57540"/>
        <dbReference type="ChEBI" id="CHEBI:57945"/>
        <dbReference type="ChEBI" id="CHEBI:132079"/>
        <dbReference type="ChEBI" id="CHEBI:132080"/>
    </reaction>
    <physiologicalReaction direction="left-to-right" evidence="10">
        <dbReference type="Rhea" id="RHEA:50125"/>
    </physiologicalReaction>
</comment>
<comment type="catalytic activity">
    <reaction evidence="21">
        <text>resolvin E1 + NAD(+) = 18-oxo-resolvin E1 + NADH + H(+)</text>
        <dbReference type="Rhea" id="RHEA:49244"/>
        <dbReference type="ChEBI" id="CHEBI:15378"/>
        <dbReference type="ChEBI" id="CHEBI:57540"/>
        <dbReference type="ChEBI" id="CHEBI:57945"/>
        <dbReference type="ChEBI" id="CHEBI:91000"/>
        <dbReference type="ChEBI" id="CHEBI:91001"/>
    </reaction>
    <physiologicalReaction direction="left-to-right" evidence="21">
        <dbReference type="Rhea" id="RHEA:49245"/>
    </physiologicalReaction>
</comment>
<dbReference type="SUPFAM" id="SSF51735">
    <property type="entry name" value="NAD(P)-binding Rossmann-fold domains"/>
    <property type="match status" value="1"/>
</dbReference>
<comment type="catalytic activity">
    <reaction evidence="11">
        <text>14-hydroxy-(4Z,7Z,10Z,12E,16Z,19Z)-docosahexaenoate + NAD(+) = 14-oxo-(4Z,7Z,10Z,12E,16Z,19Z)-docosahexaenoate + NADH + H(+)</text>
        <dbReference type="Rhea" id="RHEA:48952"/>
        <dbReference type="ChEBI" id="CHEBI:15378"/>
        <dbReference type="ChEBI" id="CHEBI:57540"/>
        <dbReference type="ChEBI" id="CHEBI:57945"/>
        <dbReference type="ChEBI" id="CHEBI:90866"/>
        <dbReference type="ChEBI" id="CHEBI:90867"/>
    </reaction>
    <physiologicalReaction direction="left-to-right" evidence="11">
        <dbReference type="Rhea" id="RHEA:48953"/>
    </physiologicalReaction>
</comment>
<dbReference type="EC" id="1.1.1.232" evidence="4"/>
<comment type="function">
    <text evidence="8">Catalyzes the NAD-dependent dehydrogenation (oxidation) of a broad array of hydroxylated polyunsaturated fatty acids (mainly eicosanoids and docosanoids, including prostaglandins, lipoxins and resolvins), yielding their corresponding keto (oxo) metabolites. Decreases the levels of the pro-proliferative prostaglandins such as prostaglandin E2 (whose activity is increased in cancer because of an increase in the expression of cyclooxygenase 2) and generates oxo-fatty acid products that can profoundly influence cell function by abrogating pro-inflammatory cytokine expression. Converts resolvins E1, D1 and D2 to their oxo products, which represents a mode of resolvin inactivation. Resolvin E1 plays important roles during the resolution phase of acute inflammation, while resolvins D1 and D2 have a unique role in obesity-induced adipose inflammation.</text>
</comment>
<evidence type="ECO:0000256" key="19">
    <source>
        <dbReference type="ARBA" id="ARBA00048921"/>
    </source>
</evidence>
<keyword evidence="2" id="KW-0560">Oxidoreductase</keyword>
<comment type="catalytic activity">
    <reaction evidence="17">
        <text>prostaglandin A1 + NAD(+) = 15-oxo-prostaglandin A1 + NADH + H(+)</text>
        <dbReference type="Rhea" id="RHEA:41263"/>
        <dbReference type="ChEBI" id="CHEBI:15378"/>
        <dbReference type="ChEBI" id="CHEBI:57398"/>
        <dbReference type="ChEBI" id="CHEBI:57540"/>
        <dbReference type="ChEBI" id="CHEBI:57945"/>
        <dbReference type="ChEBI" id="CHEBI:85072"/>
    </reaction>
    <physiologicalReaction direction="left-to-right" evidence="17">
        <dbReference type="Rhea" id="RHEA:41264"/>
    </physiologicalReaction>
</comment>
<evidence type="ECO:0000256" key="8">
    <source>
        <dbReference type="ARBA" id="ARBA00045705"/>
    </source>
</evidence>
<evidence type="ECO:0000256" key="7">
    <source>
        <dbReference type="ARBA" id="ARBA00042026"/>
    </source>
</evidence>
<dbReference type="InterPro" id="IPR002347">
    <property type="entry name" value="SDR_fam"/>
</dbReference>
<evidence type="ECO:0000256" key="16">
    <source>
        <dbReference type="ARBA" id="ARBA00048535"/>
    </source>
</evidence>
<dbReference type="PANTHER" id="PTHR44229:SF4">
    <property type="entry name" value="15-HYDROXYPROSTAGLANDIN DEHYDROGENASE [NAD(+)]"/>
    <property type="match status" value="1"/>
</dbReference>
<evidence type="ECO:0000256" key="21">
    <source>
        <dbReference type="ARBA" id="ARBA00049188"/>
    </source>
</evidence>
<dbReference type="GO" id="GO:0016404">
    <property type="term" value="F:15-hydroxyprostaglandin dehydrogenase (NAD+) activity"/>
    <property type="evidence" value="ECO:0007669"/>
    <property type="project" value="UniProtKB-EC"/>
</dbReference>
<dbReference type="Proteomes" id="UP000014760">
    <property type="component" value="Unassembled WGS sequence"/>
</dbReference>
<dbReference type="STRING" id="283909.R7VLC8"/>
<evidence type="ECO:0000256" key="14">
    <source>
        <dbReference type="ARBA" id="ARBA00048170"/>
    </source>
</evidence>
<evidence type="ECO:0000256" key="11">
    <source>
        <dbReference type="ARBA" id="ARBA00048008"/>
    </source>
</evidence>
<feature type="non-terminal residue" evidence="22">
    <location>
        <position position="114"/>
    </location>
</feature>
<dbReference type="EC" id="1.1.1.141" evidence="3"/>
<reference evidence="22 24" key="2">
    <citation type="journal article" date="2013" name="Nature">
        <title>Insights into bilaterian evolution from three spiralian genomes.</title>
        <authorList>
            <person name="Simakov O."/>
            <person name="Marletaz F."/>
            <person name="Cho S.J."/>
            <person name="Edsinger-Gonzales E."/>
            <person name="Havlak P."/>
            <person name="Hellsten U."/>
            <person name="Kuo D.H."/>
            <person name="Larsson T."/>
            <person name="Lv J."/>
            <person name="Arendt D."/>
            <person name="Savage R."/>
            <person name="Osoegawa K."/>
            <person name="de Jong P."/>
            <person name="Grimwood J."/>
            <person name="Chapman J.A."/>
            <person name="Shapiro H."/>
            <person name="Aerts A."/>
            <person name="Otillar R.P."/>
            <person name="Terry A.Y."/>
            <person name="Boore J.L."/>
            <person name="Grigoriev I.V."/>
            <person name="Lindberg D.R."/>
            <person name="Seaver E.C."/>
            <person name="Weisblat D.A."/>
            <person name="Putnam N.H."/>
            <person name="Rokhsar D.S."/>
        </authorList>
    </citation>
    <scope>NUCLEOTIDE SEQUENCE</scope>
    <source>
        <strain evidence="22 24">I ESC-2004</strain>
    </source>
</reference>
<comment type="catalytic activity">
    <reaction evidence="9">
        <text>prostaglandin E1 + NAD(+) = 15-oxoprostaglandin E1 + NADH + H(+)</text>
        <dbReference type="Rhea" id="RHEA:16477"/>
        <dbReference type="ChEBI" id="CHEBI:15378"/>
        <dbReference type="ChEBI" id="CHEBI:57397"/>
        <dbReference type="ChEBI" id="CHEBI:57401"/>
        <dbReference type="ChEBI" id="CHEBI:57540"/>
        <dbReference type="ChEBI" id="CHEBI:57945"/>
    </reaction>
    <physiologicalReaction direction="left-to-right" evidence="9">
        <dbReference type="Rhea" id="RHEA:16478"/>
    </physiologicalReaction>
</comment>
<evidence type="ECO:0000313" key="24">
    <source>
        <dbReference type="Proteomes" id="UP000014760"/>
    </source>
</evidence>
<dbReference type="GO" id="GO:0005737">
    <property type="term" value="C:cytoplasm"/>
    <property type="evidence" value="ECO:0007669"/>
    <property type="project" value="TreeGrafter"/>
</dbReference>
<sequence>MRNVAMVADVHDEREGNERVAELLNPQDTKWKYKTCDITDEKAVIEVFKFAKDAFRSNVSIVVNCAGLLNEQTWKLCIQVNLIGSTIIARTAIEQFGKHNGGAGGCVILIGSVA</sequence>
<accession>R7VLC8</accession>
<comment type="similarity">
    <text evidence="1">Belongs to the short-chain dehydrogenases/reductases (SDR) family.</text>
</comment>
<evidence type="ECO:0000256" key="9">
    <source>
        <dbReference type="ARBA" id="ARBA00047325"/>
    </source>
</evidence>
<comment type="catalytic activity">
    <reaction evidence="12">
        <text>15-oxo-(5S,6R)-dihydroxy-(7E,9E,11Z)-eicosatrienoate + NADH + H(+) = (5S,6R,15S)-trihydroxy-(7E,9E,11Z)-eicosatrienoate + NAD(+)</text>
        <dbReference type="Rhea" id="RHEA:41596"/>
        <dbReference type="ChEBI" id="CHEBI:15378"/>
        <dbReference type="ChEBI" id="CHEBI:57540"/>
        <dbReference type="ChEBI" id="CHEBI:57945"/>
        <dbReference type="ChEBI" id="CHEBI:78325"/>
        <dbReference type="ChEBI" id="CHEBI:78329"/>
    </reaction>
    <physiologicalReaction direction="left-to-right" evidence="12">
        <dbReference type="Rhea" id="RHEA:41597"/>
    </physiologicalReaction>
</comment>
<dbReference type="EMBL" id="KB292494">
    <property type="protein sequence ID" value="ELU17520.1"/>
    <property type="molecule type" value="Genomic_DNA"/>
</dbReference>
<evidence type="ECO:0000256" key="6">
    <source>
        <dbReference type="ARBA" id="ARBA00041812"/>
    </source>
</evidence>
<evidence type="ECO:0000256" key="10">
    <source>
        <dbReference type="ARBA" id="ARBA00047672"/>
    </source>
</evidence>
<reference evidence="24" key="1">
    <citation type="submission" date="2012-12" db="EMBL/GenBank/DDBJ databases">
        <authorList>
            <person name="Hellsten U."/>
            <person name="Grimwood J."/>
            <person name="Chapman J.A."/>
            <person name="Shapiro H."/>
            <person name="Aerts A."/>
            <person name="Otillar R.P."/>
            <person name="Terry A.Y."/>
            <person name="Boore J.L."/>
            <person name="Simakov O."/>
            <person name="Marletaz F."/>
            <person name="Cho S.-J."/>
            <person name="Edsinger-Gonzales E."/>
            <person name="Havlak P."/>
            <person name="Kuo D.-H."/>
            <person name="Larsson T."/>
            <person name="Lv J."/>
            <person name="Arendt D."/>
            <person name="Savage R."/>
            <person name="Osoegawa K."/>
            <person name="de Jong P."/>
            <person name="Lindberg D.R."/>
            <person name="Seaver E.C."/>
            <person name="Weisblat D.A."/>
            <person name="Putnam N.H."/>
            <person name="Grigoriev I.V."/>
            <person name="Rokhsar D.S."/>
        </authorList>
    </citation>
    <scope>NUCLEOTIDE SEQUENCE</scope>
    <source>
        <strain evidence="24">I ESC-2004</strain>
    </source>
</reference>
<protein>
    <recommendedName>
        <fullName evidence="5">15-hydroxyprostaglandin dehydrogenase [NAD(+)]</fullName>
        <ecNumber evidence="3">1.1.1.141</ecNumber>
        <ecNumber evidence="4">1.1.1.232</ecNumber>
    </recommendedName>
    <alternativeName>
        <fullName evidence="7">Eicosanoid/docosanoid dehydrogenase [NAD(+)]</fullName>
    </alternativeName>
    <alternativeName>
        <fullName evidence="6">Prostaglandin dehydrogenase 1</fullName>
    </alternativeName>
</protein>
<gene>
    <name evidence="22" type="ORF">CAPTEDRAFT_216643</name>
</gene>
<name>R7VLC8_CAPTE</name>
<evidence type="ECO:0000256" key="20">
    <source>
        <dbReference type="ARBA" id="ARBA00049151"/>
    </source>
</evidence>
<dbReference type="OMA" id="ILNEHEW"/>
<evidence type="ECO:0000313" key="23">
    <source>
        <dbReference type="EnsemblMetazoa" id="CapteP216643"/>
    </source>
</evidence>
<comment type="catalytic activity">
    <reaction evidence="19">
        <text>resolvin D2 + NAD(+) = 16-oxoresolvin D2 + NADH + H(+)</text>
        <dbReference type="Rhea" id="RHEA:53588"/>
        <dbReference type="ChEBI" id="CHEBI:15378"/>
        <dbReference type="ChEBI" id="CHEBI:57540"/>
        <dbReference type="ChEBI" id="CHEBI:57945"/>
        <dbReference type="ChEBI" id="CHEBI:133367"/>
        <dbReference type="ChEBI" id="CHEBI:137498"/>
    </reaction>
    <physiologicalReaction direction="left-to-right" evidence="19">
        <dbReference type="Rhea" id="RHEA:53589"/>
    </physiologicalReaction>
</comment>
<dbReference type="OrthoDB" id="417891at2759"/>
<evidence type="ECO:0000256" key="2">
    <source>
        <dbReference type="ARBA" id="ARBA00023002"/>
    </source>
</evidence>
<dbReference type="EnsemblMetazoa" id="CapteT216643">
    <property type="protein sequence ID" value="CapteP216643"/>
    <property type="gene ID" value="CapteG216643"/>
</dbReference>
<reference evidence="23" key="3">
    <citation type="submission" date="2015-06" db="UniProtKB">
        <authorList>
            <consortium name="EnsemblMetazoa"/>
        </authorList>
    </citation>
    <scope>IDENTIFICATION</scope>
</reference>
<proteinExistence type="inferred from homology"/>
<comment type="catalytic activity">
    <reaction evidence="15">
        <text>resolvin D2 + NAD(+) = 7-oxoresolvin D2 + NADH + H(+)</text>
        <dbReference type="Rhea" id="RHEA:53584"/>
        <dbReference type="ChEBI" id="CHEBI:15378"/>
        <dbReference type="ChEBI" id="CHEBI:57540"/>
        <dbReference type="ChEBI" id="CHEBI:57945"/>
        <dbReference type="ChEBI" id="CHEBI:133367"/>
        <dbReference type="ChEBI" id="CHEBI:137497"/>
    </reaction>
    <physiologicalReaction direction="left-to-right" evidence="15">
        <dbReference type="Rhea" id="RHEA:53585"/>
    </physiologicalReaction>
</comment>
<dbReference type="Gene3D" id="3.40.50.720">
    <property type="entry name" value="NAD(P)-binding Rossmann-like Domain"/>
    <property type="match status" value="1"/>
</dbReference>
<dbReference type="GO" id="GO:0047034">
    <property type="term" value="F:15-hydroxyicosatetraenoate dehydrogenase activity"/>
    <property type="evidence" value="ECO:0007669"/>
    <property type="project" value="UniProtKB-EC"/>
</dbReference>
<dbReference type="PANTHER" id="PTHR44229">
    <property type="entry name" value="15-HYDROXYPROSTAGLANDIN DEHYDROGENASE [NAD(+)]"/>
    <property type="match status" value="1"/>
</dbReference>
<dbReference type="HOGENOM" id="CLU_2127194_0_0_1"/>
<dbReference type="Pfam" id="PF00106">
    <property type="entry name" value="adh_short"/>
    <property type="match status" value="1"/>
</dbReference>
<comment type="catalytic activity">
    <reaction evidence="13">
        <text>(11R)-hydroxy-(5Z,8Z,12E,14Z)-eicosatetraenoate + NAD(+) = 11-oxo-(5Z,8Z,12E,14Z)-eicosatetraenoate + NADH + H(+)</text>
        <dbReference type="Rhea" id="RHEA:48640"/>
        <dbReference type="ChEBI" id="CHEBI:15378"/>
        <dbReference type="ChEBI" id="CHEBI:57540"/>
        <dbReference type="ChEBI" id="CHEBI:57945"/>
        <dbReference type="ChEBI" id="CHEBI:78836"/>
        <dbReference type="ChEBI" id="CHEBI:90697"/>
    </reaction>
    <physiologicalReaction direction="left-to-right" evidence="13">
        <dbReference type="Rhea" id="RHEA:48641"/>
    </physiologicalReaction>
</comment>
<evidence type="ECO:0000256" key="18">
    <source>
        <dbReference type="ARBA" id="ARBA00048739"/>
    </source>
</evidence>
<comment type="catalytic activity">
    <reaction evidence="20">
        <text>(15S)-hydroxy-(5Z,8Z,11Z,13E)-eicosatetraenoate + NAD(+) = 15-oxo-(5Z,8Z,11Z,13E)-eicosatetraenoate + NADH + H(+)</text>
        <dbReference type="Rhea" id="RHEA:23260"/>
        <dbReference type="ChEBI" id="CHEBI:15378"/>
        <dbReference type="ChEBI" id="CHEBI:57409"/>
        <dbReference type="ChEBI" id="CHEBI:57410"/>
        <dbReference type="ChEBI" id="CHEBI:57540"/>
        <dbReference type="ChEBI" id="CHEBI:57945"/>
        <dbReference type="EC" id="1.1.1.232"/>
    </reaction>
    <physiologicalReaction direction="left-to-right" evidence="20">
        <dbReference type="Rhea" id="RHEA:23261"/>
    </physiologicalReaction>
</comment>
<comment type="catalytic activity">
    <reaction evidence="18">
        <text>prostaglandin E2 + NAD(+) = 15-oxoprostaglandin E2 + NADH + H(+)</text>
        <dbReference type="Rhea" id="RHEA:11876"/>
        <dbReference type="ChEBI" id="CHEBI:15378"/>
        <dbReference type="ChEBI" id="CHEBI:57400"/>
        <dbReference type="ChEBI" id="CHEBI:57540"/>
        <dbReference type="ChEBI" id="CHEBI:57945"/>
        <dbReference type="ChEBI" id="CHEBI:606564"/>
        <dbReference type="EC" id="1.1.1.141"/>
    </reaction>
    <physiologicalReaction direction="left-to-right" evidence="18">
        <dbReference type="Rhea" id="RHEA:11877"/>
    </physiologicalReaction>
</comment>
<dbReference type="InterPro" id="IPR036291">
    <property type="entry name" value="NAD(P)-bd_dom_sf"/>
</dbReference>
<evidence type="ECO:0000256" key="4">
    <source>
        <dbReference type="ARBA" id="ARBA00039060"/>
    </source>
</evidence>
<organism evidence="22">
    <name type="scientific">Capitella teleta</name>
    <name type="common">Polychaete worm</name>
    <dbReference type="NCBI Taxonomy" id="283909"/>
    <lineage>
        <taxon>Eukaryota</taxon>
        <taxon>Metazoa</taxon>
        <taxon>Spiralia</taxon>
        <taxon>Lophotrochozoa</taxon>
        <taxon>Annelida</taxon>
        <taxon>Polychaeta</taxon>
        <taxon>Sedentaria</taxon>
        <taxon>Scolecida</taxon>
        <taxon>Capitellidae</taxon>
        <taxon>Capitella</taxon>
    </lineage>
</organism>
<comment type="catalytic activity">
    <reaction evidence="16">
        <text>lipoxin A4 + NAD(+) = 15-oxo-(5S,6R)-dihydroxy-(7E,9E,11Z,13E)-eicosatetraenoate + NADH + H(+)</text>
        <dbReference type="Rhea" id="RHEA:41572"/>
        <dbReference type="ChEBI" id="CHEBI:15378"/>
        <dbReference type="ChEBI" id="CHEBI:57540"/>
        <dbReference type="ChEBI" id="CHEBI:57945"/>
        <dbReference type="ChEBI" id="CHEBI:67026"/>
        <dbReference type="ChEBI" id="CHEBI:78311"/>
    </reaction>
    <physiologicalReaction direction="left-to-right" evidence="16">
        <dbReference type="Rhea" id="RHEA:41573"/>
    </physiologicalReaction>
</comment>